<name>A0ABN9YLU8_9DINO</name>
<keyword evidence="3" id="KW-1185">Reference proteome</keyword>
<feature type="compositionally biased region" description="Basic residues" evidence="1">
    <location>
        <begin position="60"/>
        <end position="70"/>
    </location>
</feature>
<protein>
    <submittedName>
        <fullName evidence="2">Uncharacterized protein</fullName>
    </submittedName>
</protein>
<reference evidence="2" key="1">
    <citation type="submission" date="2023-10" db="EMBL/GenBank/DDBJ databases">
        <authorList>
            <person name="Chen Y."/>
            <person name="Shah S."/>
            <person name="Dougan E. K."/>
            <person name="Thang M."/>
            <person name="Chan C."/>
        </authorList>
    </citation>
    <scope>NUCLEOTIDE SEQUENCE [LARGE SCALE GENOMIC DNA]</scope>
</reference>
<organism evidence="2 3">
    <name type="scientific">Prorocentrum cordatum</name>
    <dbReference type="NCBI Taxonomy" id="2364126"/>
    <lineage>
        <taxon>Eukaryota</taxon>
        <taxon>Sar</taxon>
        <taxon>Alveolata</taxon>
        <taxon>Dinophyceae</taxon>
        <taxon>Prorocentrales</taxon>
        <taxon>Prorocentraceae</taxon>
        <taxon>Prorocentrum</taxon>
    </lineage>
</organism>
<evidence type="ECO:0000313" key="2">
    <source>
        <dbReference type="EMBL" id="CAK0912060.1"/>
    </source>
</evidence>
<evidence type="ECO:0000256" key="1">
    <source>
        <dbReference type="SAM" id="MobiDB-lite"/>
    </source>
</evidence>
<dbReference type="Proteomes" id="UP001189429">
    <property type="component" value="Unassembled WGS sequence"/>
</dbReference>
<comment type="caution">
    <text evidence="2">The sequence shown here is derived from an EMBL/GenBank/DDBJ whole genome shotgun (WGS) entry which is preliminary data.</text>
</comment>
<accession>A0ABN9YLU8</accession>
<sequence>MYVLGLRVPSVELGAAYIYLYAAFPLCCYGWNFPNRLCNILTREGHLSGVSLSAINRTLARHPPPHAPPKRIREGGGGGGAGTGVGMRGKGVGLLRIAVSILQVLKDSLLEMSLEDMAKFFKMMKSYETEDEELKSFRIGQLLMQHTVHVQIPEYIMEYLRSDLDSEDLERADINLEYWENDLSGGSWLQSFTRLFWSKGSNRKVAGPAAHTRPAPLQEPGGSAAAGGSLAPAGA</sequence>
<feature type="region of interest" description="Disordered" evidence="1">
    <location>
        <begin position="207"/>
        <end position="235"/>
    </location>
</feature>
<proteinExistence type="predicted"/>
<feature type="region of interest" description="Disordered" evidence="1">
    <location>
        <begin position="60"/>
        <end position="80"/>
    </location>
</feature>
<gene>
    <name evidence="2" type="ORF">PCOR1329_LOCUS85731</name>
</gene>
<feature type="compositionally biased region" description="Low complexity" evidence="1">
    <location>
        <begin position="220"/>
        <end position="235"/>
    </location>
</feature>
<feature type="non-terminal residue" evidence="2">
    <location>
        <position position="235"/>
    </location>
</feature>
<dbReference type="EMBL" id="CAUYUJ010022696">
    <property type="protein sequence ID" value="CAK0912060.1"/>
    <property type="molecule type" value="Genomic_DNA"/>
</dbReference>
<evidence type="ECO:0000313" key="3">
    <source>
        <dbReference type="Proteomes" id="UP001189429"/>
    </source>
</evidence>